<comment type="similarity">
    <text evidence="1 4">Belongs to the tRNA pseudouridine synthase TruA family.</text>
</comment>
<evidence type="ECO:0000259" key="6">
    <source>
        <dbReference type="Pfam" id="PF01416"/>
    </source>
</evidence>
<dbReference type="Proteomes" id="UP000092993">
    <property type="component" value="Unassembled WGS sequence"/>
</dbReference>
<keyword evidence="8" id="KW-1185">Reference proteome</keyword>
<dbReference type="OrthoDB" id="25767at2759"/>
<dbReference type="Gene3D" id="3.30.70.660">
    <property type="entry name" value="Pseudouridine synthase I, catalytic domain, C-terminal subdomain"/>
    <property type="match status" value="1"/>
</dbReference>
<feature type="domain" description="Pseudouridine synthase I TruA alpha/beta" evidence="6">
    <location>
        <begin position="77"/>
        <end position="202"/>
    </location>
</feature>
<evidence type="ECO:0000256" key="2">
    <source>
        <dbReference type="ARBA" id="ARBA00022694"/>
    </source>
</evidence>
<proteinExistence type="inferred from homology"/>
<dbReference type="GO" id="GO:0005634">
    <property type="term" value="C:nucleus"/>
    <property type="evidence" value="ECO:0007669"/>
    <property type="project" value="TreeGrafter"/>
</dbReference>
<gene>
    <name evidence="7" type="ORF">A0H81_05329</name>
</gene>
<dbReference type="GO" id="GO:0003723">
    <property type="term" value="F:RNA binding"/>
    <property type="evidence" value="ECO:0007669"/>
    <property type="project" value="InterPro"/>
</dbReference>
<keyword evidence="3 4" id="KW-0413">Isomerase</keyword>
<sequence>MGDWDEPPSAAGRKAPPKPQAELSYVSSLNFVLPSTIRVIAWSPVSPDFSARFNCRYRHYKYFFSPRGLDVDAMRDAAERLVGEHDFRNLCKIDPTKQLTTFNRRIRSVDISPVEGEDGLYVFNLVGTAFLYNQVRHIMAVLFLVGTGMEHPSIVSALLNTDPDNPAPSVKEGEPAPPVVQSKPEYQMADPLPLMLWECGYDESDIDWRTDRNPERPPEPLSQKDITGNLYHQLQSLHERSVIHTTLDAHFLKAAARHHSPPPQYFPRNHPGSQPIPRRSVMSIPLGAGAFRRAAIYVPLLERARAPTAESMNERWRVGKGARRAEKKALENGGDE</sequence>
<dbReference type="GO" id="GO:0160147">
    <property type="term" value="F:tRNA pseudouridine(38-40) synthase activity"/>
    <property type="evidence" value="ECO:0007669"/>
    <property type="project" value="UniProtKB-EC"/>
</dbReference>
<dbReference type="InterPro" id="IPR020095">
    <property type="entry name" value="PsdUridine_synth_TruA_C"/>
</dbReference>
<organism evidence="7 8">
    <name type="scientific">Grifola frondosa</name>
    <name type="common">Maitake</name>
    <name type="synonym">Polyporus frondosus</name>
    <dbReference type="NCBI Taxonomy" id="5627"/>
    <lineage>
        <taxon>Eukaryota</taxon>
        <taxon>Fungi</taxon>
        <taxon>Dikarya</taxon>
        <taxon>Basidiomycota</taxon>
        <taxon>Agaricomycotina</taxon>
        <taxon>Agaricomycetes</taxon>
        <taxon>Polyporales</taxon>
        <taxon>Grifolaceae</taxon>
        <taxon>Grifola</taxon>
    </lineage>
</organism>
<dbReference type="SUPFAM" id="SSF55120">
    <property type="entry name" value="Pseudouridine synthase"/>
    <property type="match status" value="1"/>
</dbReference>
<evidence type="ECO:0000256" key="1">
    <source>
        <dbReference type="ARBA" id="ARBA00009375"/>
    </source>
</evidence>
<feature type="region of interest" description="Disordered" evidence="5">
    <location>
        <begin position="162"/>
        <end position="182"/>
    </location>
</feature>
<evidence type="ECO:0000256" key="4">
    <source>
        <dbReference type="RuleBase" id="RU003792"/>
    </source>
</evidence>
<feature type="region of interest" description="Disordered" evidence="5">
    <location>
        <begin position="317"/>
        <end position="336"/>
    </location>
</feature>
<dbReference type="Pfam" id="PF01416">
    <property type="entry name" value="PseudoU_synth_1"/>
    <property type="match status" value="1"/>
</dbReference>
<comment type="caution">
    <text evidence="7">The sequence shown here is derived from an EMBL/GenBank/DDBJ whole genome shotgun (WGS) entry which is preliminary data.</text>
</comment>
<dbReference type="GO" id="GO:1990481">
    <property type="term" value="P:mRNA pseudouridine synthesis"/>
    <property type="evidence" value="ECO:0007669"/>
    <property type="project" value="TreeGrafter"/>
</dbReference>
<dbReference type="AlphaFoldDB" id="A0A1C7MCZ7"/>
<evidence type="ECO:0000256" key="3">
    <source>
        <dbReference type="ARBA" id="ARBA00023235"/>
    </source>
</evidence>
<comment type="catalytic activity">
    <reaction evidence="4">
        <text>uridine(38/39/40) in tRNA = pseudouridine(38/39/40) in tRNA</text>
        <dbReference type="Rhea" id="RHEA:22376"/>
        <dbReference type="Rhea" id="RHEA-COMP:10085"/>
        <dbReference type="Rhea" id="RHEA-COMP:10087"/>
        <dbReference type="ChEBI" id="CHEBI:65314"/>
        <dbReference type="ChEBI" id="CHEBI:65315"/>
        <dbReference type="EC" id="5.4.99.12"/>
    </reaction>
</comment>
<dbReference type="EMBL" id="LUGG01000005">
    <property type="protein sequence ID" value="OBZ74477.1"/>
    <property type="molecule type" value="Genomic_DNA"/>
</dbReference>
<protein>
    <recommendedName>
        <fullName evidence="4">tRNA pseudouridine synthase</fullName>
        <ecNumber evidence="4">5.4.99.12</ecNumber>
    </recommendedName>
</protein>
<name>A0A1C7MCZ7_GRIFR</name>
<dbReference type="Gene3D" id="3.30.70.580">
    <property type="entry name" value="Pseudouridine synthase I, catalytic domain, N-terminal subdomain"/>
    <property type="match status" value="1"/>
</dbReference>
<dbReference type="STRING" id="5627.A0A1C7MCZ7"/>
<dbReference type="OMA" id="DIRIVAW"/>
<dbReference type="PANTHER" id="PTHR11142">
    <property type="entry name" value="PSEUDOURIDYLATE SYNTHASE"/>
    <property type="match status" value="1"/>
</dbReference>
<dbReference type="InterPro" id="IPR020103">
    <property type="entry name" value="PsdUridine_synth_cat_dom_sf"/>
</dbReference>
<dbReference type="InterPro" id="IPR020094">
    <property type="entry name" value="TruA/RsuA/RluB/E/F_N"/>
</dbReference>
<dbReference type="GO" id="GO:0031119">
    <property type="term" value="P:tRNA pseudouridine synthesis"/>
    <property type="evidence" value="ECO:0007669"/>
    <property type="project" value="TreeGrafter"/>
</dbReference>
<feature type="compositionally biased region" description="Basic and acidic residues" evidence="5">
    <location>
        <begin position="317"/>
        <end position="330"/>
    </location>
</feature>
<dbReference type="EC" id="5.4.99.12" evidence="4"/>
<dbReference type="PANTHER" id="PTHR11142:SF5">
    <property type="entry name" value="TRNA PSEUDOURIDINE(38_39) SYNTHASE"/>
    <property type="match status" value="1"/>
</dbReference>
<keyword evidence="2 4" id="KW-0819">tRNA processing</keyword>
<dbReference type="InterPro" id="IPR001406">
    <property type="entry name" value="PsdUridine_synth_TruA"/>
</dbReference>
<evidence type="ECO:0000313" key="7">
    <source>
        <dbReference type="EMBL" id="OBZ74477.1"/>
    </source>
</evidence>
<evidence type="ECO:0000256" key="5">
    <source>
        <dbReference type="SAM" id="MobiDB-lite"/>
    </source>
</evidence>
<accession>A0A1C7MCZ7</accession>
<reference evidence="7 8" key="1">
    <citation type="submission" date="2016-03" db="EMBL/GenBank/DDBJ databases">
        <title>Whole genome sequencing of Grifola frondosa 9006-11.</title>
        <authorList>
            <person name="Min B."/>
            <person name="Park H."/>
            <person name="Kim J.-G."/>
            <person name="Cho H."/>
            <person name="Oh Y.-L."/>
            <person name="Kong W.-S."/>
            <person name="Choi I.-G."/>
        </authorList>
    </citation>
    <scope>NUCLEOTIDE SEQUENCE [LARGE SCALE GENOMIC DNA]</scope>
    <source>
        <strain evidence="7 8">9006-11</strain>
    </source>
</reference>
<dbReference type="InterPro" id="IPR020097">
    <property type="entry name" value="PsdUridine_synth_TruA_a/b_dom"/>
</dbReference>
<dbReference type="GO" id="GO:0005737">
    <property type="term" value="C:cytoplasm"/>
    <property type="evidence" value="ECO:0007669"/>
    <property type="project" value="TreeGrafter"/>
</dbReference>
<evidence type="ECO:0000313" key="8">
    <source>
        <dbReference type="Proteomes" id="UP000092993"/>
    </source>
</evidence>